<name>A0A0V0T7T2_9BILA</name>
<dbReference type="Proteomes" id="UP000055048">
    <property type="component" value="Unassembled WGS sequence"/>
</dbReference>
<reference evidence="1 2" key="1">
    <citation type="submission" date="2015-01" db="EMBL/GenBank/DDBJ databases">
        <title>Evolution of Trichinella species and genotypes.</title>
        <authorList>
            <person name="Korhonen P.K."/>
            <person name="Edoardo P."/>
            <person name="Giuseppe L.R."/>
            <person name="Gasser R.B."/>
        </authorList>
    </citation>
    <scope>NUCLEOTIDE SEQUENCE [LARGE SCALE GENOMIC DNA]</scope>
    <source>
        <strain evidence="1">ISS417</strain>
    </source>
</reference>
<keyword evidence="2" id="KW-1185">Reference proteome</keyword>
<dbReference type="EMBL" id="JYDJ01000484">
    <property type="protein sequence ID" value="KRX35030.1"/>
    <property type="molecule type" value="Genomic_DNA"/>
</dbReference>
<dbReference type="AlphaFoldDB" id="A0A0V0T7T2"/>
<evidence type="ECO:0000313" key="1">
    <source>
        <dbReference type="EMBL" id="KRX35030.1"/>
    </source>
</evidence>
<evidence type="ECO:0000313" key="2">
    <source>
        <dbReference type="Proteomes" id="UP000055048"/>
    </source>
</evidence>
<comment type="caution">
    <text evidence="1">The sequence shown here is derived from an EMBL/GenBank/DDBJ whole genome shotgun (WGS) entry which is preliminary data.</text>
</comment>
<organism evidence="1 2">
    <name type="scientific">Trichinella murrelli</name>
    <dbReference type="NCBI Taxonomy" id="144512"/>
    <lineage>
        <taxon>Eukaryota</taxon>
        <taxon>Metazoa</taxon>
        <taxon>Ecdysozoa</taxon>
        <taxon>Nematoda</taxon>
        <taxon>Enoplea</taxon>
        <taxon>Dorylaimia</taxon>
        <taxon>Trichinellida</taxon>
        <taxon>Trichinellidae</taxon>
        <taxon>Trichinella</taxon>
    </lineage>
</organism>
<protein>
    <submittedName>
        <fullName evidence="1">Uncharacterized protein</fullName>
    </submittedName>
</protein>
<sequence>MNNFPISVKLMASERHKLVVLKLFWAVTHIQKRLFLNCLPFISENRISHKLKVWICQYGQHLRAVRSPTEIVILRLSVTESQLVHPTIFNE</sequence>
<proteinExistence type="predicted"/>
<gene>
    <name evidence="1" type="ORF">T05_6908</name>
</gene>
<accession>A0A0V0T7T2</accession>